<dbReference type="AlphaFoldDB" id="A0A5B8XK77"/>
<dbReference type="InterPro" id="IPR002504">
    <property type="entry name" value="NADK"/>
</dbReference>
<proteinExistence type="predicted"/>
<dbReference type="GO" id="GO:0005524">
    <property type="term" value="F:ATP binding"/>
    <property type="evidence" value="ECO:0007669"/>
    <property type="project" value="UniProtKB-ARBA"/>
</dbReference>
<evidence type="ECO:0000313" key="1">
    <source>
        <dbReference type="EMBL" id="QED25945.1"/>
    </source>
</evidence>
<evidence type="ECO:0000313" key="2">
    <source>
        <dbReference type="Proteomes" id="UP000321595"/>
    </source>
</evidence>
<dbReference type="KEGG" id="bbae:FRD01_01445"/>
<gene>
    <name evidence="1" type="ORF">FRD01_01445</name>
</gene>
<dbReference type="SUPFAM" id="SSF111331">
    <property type="entry name" value="NAD kinase/diacylglycerol kinase-like"/>
    <property type="match status" value="1"/>
</dbReference>
<dbReference type="GO" id="GO:0051287">
    <property type="term" value="F:NAD binding"/>
    <property type="evidence" value="ECO:0007669"/>
    <property type="project" value="UniProtKB-ARBA"/>
</dbReference>
<reference evidence="1 2" key="1">
    <citation type="submission" date="2019-08" db="EMBL/GenBank/DDBJ databases">
        <authorList>
            <person name="Liang Q."/>
        </authorList>
    </citation>
    <scope>NUCLEOTIDE SEQUENCE [LARGE SCALE GENOMIC DNA]</scope>
    <source>
        <strain evidence="1 2">V1718</strain>
    </source>
</reference>
<dbReference type="Pfam" id="PF01513">
    <property type="entry name" value="NAD_kinase"/>
    <property type="match status" value="1"/>
</dbReference>
<name>A0A5B8XK77_9DELT</name>
<dbReference type="OrthoDB" id="9774737at2"/>
<dbReference type="PANTHER" id="PTHR20275:SF28">
    <property type="entry name" value="NADH KINASE"/>
    <property type="match status" value="1"/>
</dbReference>
<dbReference type="GO" id="GO:0003951">
    <property type="term" value="F:NAD+ kinase activity"/>
    <property type="evidence" value="ECO:0007669"/>
    <property type="project" value="InterPro"/>
</dbReference>
<dbReference type="RefSeq" id="WP_146956958.1">
    <property type="nucleotide sequence ID" value="NZ_CP042467.1"/>
</dbReference>
<dbReference type="EMBL" id="CP042467">
    <property type="protein sequence ID" value="QED25945.1"/>
    <property type="molecule type" value="Genomic_DNA"/>
</dbReference>
<dbReference type="InterPro" id="IPR016064">
    <property type="entry name" value="NAD/diacylglycerol_kinase_sf"/>
</dbReference>
<dbReference type="InterPro" id="IPR017438">
    <property type="entry name" value="ATP-NAD_kinase_N"/>
</dbReference>
<organism evidence="1 2">
    <name type="scientific">Microvenator marinus</name>
    <dbReference type="NCBI Taxonomy" id="2600177"/>
    <lineage>
        <taxon>Bacteria</taxon>
        <taxon>Deltaproteobacteria</taxon>
        <taxon>Bradymonadales</taxon>
        <taxon>Microvenatoraceae</taxon>
        <taxon>Microvenator</taxon>
    </lineage>
</organism>
<protein>
    <recommendedName>
        <fullName evidence="3">NAD kinase</fullName>
    </recommendedName>
</protein>
<accession>A0A5B8XK77</accession>
<dbReference type="GO" id="GO:0006741">
    <property type="term" value="P:NADP+ biosynthetic process"/>
    <property type="evidence" value="ECO:0007669"/>
    <property type="project" value="InterPro"/>
</dbReference>
<dbReference type="Proteomes" id="UP000321595">
    <property type="component" value="Chromosome"/>
</dbReference>
<sequence>MRILLAHKTSKLETLMEHHSAELEALLRKKDPSVATLKDAHQRHQGNLEKTIETLEALADVKLTVLPRHKVDKIEGFDLVVAVGGDGTVLDISHKIQTTPLLGVNSDPVKSVGYFCATDAMHFSSVLAKIHAQDLVPAKLMRFQVAINGVVNSYPILNDILIAHENPAAVTDLILSLGEFPPETQKSSGVWVSTAAGSTAAIRSAGGYVMPLESRDVQYLVREPCPPHIGAYRHLKGIRPLEAAPQFTSRMEAGRVYLDGPHVSQPLNLGDVVSLEGSAPDLSIFGLLEKNRD</sequence>
<keyword evidence="2" id="KW-1185">Reference proteome</keyword>
<evidence type="ECO:0008006" key="3">
    <source>
        <dbReference type="Google" id="ProtNLM"/>
    </source>
</evidence>
<dbReference type="Gene3D" id="3.40.50.10330">
    <property type="entry name" value="Probable inorganic polyphosphate/atp-NAD kinase, domain 1"/>
    <property type="match status" value="1"/>
</dbReference>
<dbReference type="PANTHER" id="PTHR20275">
    <property type="entry name" value="NAD KINASE"/>
    <property type="match status" value="1"/>
</dbReference>